<name>A0A7J7JC00_BUGNE</name>
<organism evidence="1 2">
    <name type="scientific">Bugula neritina</name>
    <name type="common">Brown bryozoan</name>
    <name type="synonym">Sertularia neritina</name>
    <dbReference type="NCBI Taxonomy" id="10212"/>
    <lineage>
        <taxon>Eukaryota</taxon>
        <taxon>Metazoa</taxon>
        <taxon>Spiralia</taxon>
        <taxon>Lophotrochozoa</taxon>
        <taxon>Bryozoa</taxon>
        <taxon>Gymnolaemata</taxon>
        <taxon>Cheilostomatida</taxon>
        <taxon>Flustrina</taxon>
        <taxon>Buguloidea</taxon>
        <taxon>Bugulidae</taxon>
        <taxon>Bugula</taxon>
    </lineage>
</organism>
<protein>
    <submittedName>
        <fullName evidence="1">Uncharacterized protein</fullName>
    </submittedName>
</protein>
<keyword evidence="2" id="KW-1185">Reference proteome</keyword>
<dbReference type="EMBL" id="VXIV02002752">
    <property type="protein sequence ID" value="KAF6023164.1"/>
    <property type="molecule type" value="Genomic_DNA"/>
</dbReference>
<evidence type="ECO:0000313" key="2">
    <source>
        <dbReference type="Proteomes" id="UP000593567"/>
    </source>
</evidence>
<reference evidence="1" key="1">
    <citation type="submission" date="2020-06" db="EMBL/GenBank/DDBJ databases">
        <title>Draft genome of Bugula neritina, a colonial animal packing powerful symbionts and potential medicines.</title>
        <authorList>
            <person name="Rayko M."/>
        </authorList>
    </citation>
    <scope>NUCLEOTIDE SEQUENCE [LARGE SCALE GENOMIC DNA]</scope>
    <source>
        <strain evidence="1">Kwan_BN1</strain>
    </source>
</reference>
<comment type="caution">
    <text evidence="1">The sequence shown here is derived from an EMBL/GenBank/DDBJ whole genome shotgun (WGS) entry which is preliminary data.</text>
</comment>
<evidence type="ECO:0000313" key="1">
    <source>
        <dbReference type="EMBL" id="KAF6023164.1"/>
    </source>
</evidence>
<proteinExistence type="predicted"/>
<accession>A0A7J7JC00</accession>
<dbReference type="AlphaFoldDB" id="A0A7J7JC00"/>
<dbReference type="Proteomes" id="UP000593567">
    <property type="component" value="Unassembled WGS sequence"/>
</dbReference>
<gene>
    <name evidence="1" type="ORF">EB796_018526</name>
</gene>
<sequence length="108" mass="12672">MLEDIVEEIKGQGRRESCKVPCVKSISDVCINLPDRVEKLPDRVIQYNRVDTLTKEDMLGTKFQFDEDMSDCRSVYLEVLMQVRFNLNLKLKVKVTLHLLFHFDIHSN</sequence>